<organism evidence="10 11">
    <name type="scientific">Platanthera zijinensis</name>
    <dbReference type="NCBI Taxonomy" id="2320716"/>
    <lineage>
        <taxon>Eukaryota</taxon>
        <taxon>Viridiplantae</taxon>
        <taxon>Streptophyta</taxon>
        <taxon>Embryophyta</taxon>
        <taxon>Tracheophyta</taxon>
        <taxon>Spermatophyta</taxon>
        <taxon>Magnoliopsida</taxon>
        <taxon>Liliopsida</taxon>
        <taxon>Asparagales</taxon>
        <taxon>Orchidaceae</taxon>
        <taxon>Orchidoideae</taxon>
        <taxon>Orchideae</taxon>
        <taxon>Orchidinae</taxon>
        <taxon>Platanthera</taxon>
    </lineage>
</organism>
<evidence type="ECO:0000256" key="4">
    <source>
        <dbReference type="ARBA" id="ARBA00022989"/>
    </source>
</evidence>
<keyword evidence="3 7" id="KW-0812">Transmembrane</keyword>
<keyword evidence="4 7" id="KW-1133">Transmembrane helix</keyword>
<keyword evidence="5 7" id="KW-0472">Membrane</keyword>
<reference evidence="10 11" key="1">
    <citation type="journal article" date="2022" name="Nat. Plants">
        <title>Genomes of leafy and leafless Platanthera orchids illuminate the evolution of mycoheterotrophy.</title>
        <authorList>
            <person name="Li M.H."/>
            <person name="Liu K.W."/>
            <person name="Li Z."/>
            <person name="Lu H.C."/>
            <person name="Ye Q.L."/>
            <person name="Zhang D."/>
            <person name="Wang J.Y."/>
            <person name="Li Y.F."/>
            <person name="Zhong Z.M."/>
            <person name="Liu X."/>
            <person name="Yu X."/>
            <person name="Liu D.K."/>
            <person name="Tu X.D."/>
            <person name="Liu B."/>
            <person name="Hao Y."/>
            <person name="Liao X.Y."/>
            <person name="Jiang Y.T."/>
            <person name="Sun W.H."/>
            <person name="Chen J."/>
            <person name="Chen Y.Q."/>
            <person name="Ai Y."/>
            <person name="Zhai J.W."/>
            <person name="Wu S.S."/>
            <person name="Zhou Z."/>
            <person name="Hsiao Y.Y."/>
            <person name="Wu W.L."/>
            <person name="Chen Y.Y."/>
            <person name="Lin Y.F."/>
            <person name="Hsu J.L."/>
            <person name="Li C.Y."/>
            <person name="Wang Z.W."/>
            <person name="Zhao X."/>
            <person name="Zhong W.Y."/>
            <person name="Ma X.K."/>
            <person name="Ma L."/>
            <person name="Huang J."/>
            <person name="Chen G.Z."/>
            <person name="Huang M.Z."/>
            <person name="Huang L."/>
            <person name="Peng D.H."/>
            <person name="Luo Y.B."/>
            <person name="Zou S.Q."/>
            <person name="Chen S.P."/>
            <person name="Lan S."/>
            <person name="Tsai W.C."/>
            <person name="Van de Peer Y."/>
            <person name="Liu Z.J."/>
        </authorList>
    </citation>
    <scope>NUCLEOTIDE SEQUENCE [LARGE SCALE GENOMIC DNA]</scope>
    <source>
        <strain evidence="10">Lor287</strain>
    </source>
</reference>
<feature type="domain" description="Endoplasmic reticulum vesicle transporter C-terminal" evidence="8">
    <location>
        <begin position="163"/>
        <end position="334"/>
    </location>
</feature>
<evidence type="ECO:0000313" key="11">
    <source>
        <dbReference type="Proteomes" id="UP001418222"/>
    </source>
</evidence>
<evidence type="ECO:0000313" key="10">
    <source>
        <dbReference type="EMBL" id="KAK8957668.1"/>
    </source>
</evidence>
<dbReference type="Proteomes" id="UP001418222">
    <property type="component" value="Unassembled WGS sequence"/>
</dbReference>
<dbReference type="Pfam" id="PF07970">
    <property type="entry name" value="COPIIcoated_ERV"/>
    <property type="match status" value="1"/>
</dbReference>
<dbReference type="InterPro" id="IPR039542">
    <property type="entry name" value="Erv_N"/>
</dbReference>
<sequence length="354" mass="39996">MGFKMQSLRNFDAFPRAEDHLLQKTSSGAVVSIIGLSIMATLFIHELKYYLTTYTVHQMSVDLKRGETLPIHINMTFPALPCEVLSVDAIDLSGKHEVDLDTNIWKLHVDSEGRILGTSEYLTDLVEKEHSTQEHDGGKDHPEGSSQKKYEHLNFGSDAQKMINNMKQAMEKGQGCRIFGVLDVQRVAGNFHLSVHGLNILVAQQIFGGPGKVNVSHVIHDLSFGPKYPGIQNPLDGTTRILHSAIGTFKYYIKVVPTEYRYLNKDILPTNQFSVAEYFVPLKDAERSWPAVFFLYDLSPITVTIKEERRSFLHFITRLCAVLGGTFALTGMLDRWMFRLLESFSKSKTRSALR</sequence>
<feature type="region of interest" description="Disordered" evidence="6">
    <location>
        <begin position="128"/>
        <end position="149"/>
    </location>
</feature>
<feature type="transmembrane region" description="Helical" evidence="7">
    <location>
        <begin position="21"/>
        <end position="44"/>
    </location>
</feature>
<comment type="similarity">
    <text evidence="2">Belongs to the ERGIC family.</text>
</comment>
<dbReference type="GO" id="GO:0030134">
    <property type="term" value="C:COPII-coated ER to Golgi transport vesicle"/>
    <property type="evidence" value="ECO:0007669"/>
    <property type="project" value="TreeGrafter"/>
</dbReference>
<comment type="caution">
    <text evidence="10">The sequence shown here is derived from an EMBL/GenBank/DDBJ whole genome shotgun (WGS) entry which is preliminary data.</text>
</comment>
<dbReference type="AlphaFoldDB" id="A0AAP0C231"/>
<accession>A0AAP0C231</accession>
<comment type="subcellular location">
    <subcellularLocation>
        <location evidence="1">Membrane</location>
        <topology evidence="1">Multi-pass membrane protein</topology>
    </subcellularLocation>
</comment>
<dbReference type="InterPro" id="IPR012936">
    <property type="entry name" value="Erv_C"/>
</dbReference>
<dbReference type="GO" id="GO:0005783">
    <property type="term" value="C:endoplasmic reticulum"/>
    <property type="evidence" value="ECO:0007669"/>
    <property type="project" value="TreeGrafter"/>
</dbReference>
<feature type="domain" description="Endoplasmic reticulum vesicle transporter N-terminal" evidence="9">
    <location>
        <begin position="8"/>
        <end position="97"/>
    </location>
</feature>
<evidence type="ECO:0000259" key="8">
    <source>
        <dbReference type="Pfam" id="PF07970"/>
    </source>
</evidence>
<evidence type="ECO:0000256" key="6">
    <source>
        <dbReference type="SAM" id="MobiDB-lite"/>
    </source>
</evidence>
<dbReference type="EMBL" id="JBBWWQ010000001">
    <property type="protein sequence ID" value="KAK8957668.1"/>
    <property type="molecule type" value="Genomic_DNA"/>
</dbReference>
<dbReference type="PANTHER" id="PTHR10984">
    <property type="entry name" value="ENDOPLASMIC RETICULUM-GOLGI INTERMEDIATE COMPARTMENT PROTEIN"/>
    <property type="match status" value="1"/>
</dbReference>
<feature type="transmembrane region" description="Helical" evidence="7">
    <location>
        <begin position="312"/>
        <end position="333"/>
    </location>
</feature>
<dbReference type="InterPro" id="IPR045888">
    <property type="entry name" value="Erv"/>
</dbReference>
<evidence type="ECO:0000259" key="9">
    <source>
        <dbReference type="Pfam" id="PF13850"/>
    </source>
</evidence>
<evidence type="ECO:0000256" key="3">
    <source>
        <dbReference type="ARBA" id="ARBA00022692"/>
    </source>
</evidence>
<proteinExistence type="inferred from homology"/>
<dbReference type="Pfam" id="PF13850">
    <property type="entry name" value="ERGIC_N"/>
    <property type="match status" value="1"/>
</dbReference>
<evidence type="ECO:0000256" key="7">
    <source>
        <dbReference type="SAM" id="Phobius"/>
    </source>
</evidence>
<name>A0AAP0C231_9ASPA</name>
<evidence type="ECO:0000256" key="1">
    <source>
        <dbReference type="ARBA" id="ARBA00004141"/>
    </source>
</evidence>
<keyword evidence="11" id="KW-1185">Reference proteome</keyword>
<evidence type="ECO:0000256" key="2">
    <source>
        <dbReference type="ARBA" id="ARBA00005648"/>
    </source>
</evidence>
<protein>
    <submittedName>
        <fullName evidence="10">Protein disulfide-isomerase 5-4</fullName>
    </submittedName>
</protein>
<dbReference type="PANTHER" id="PTHR10984:SF25">
    <property type="entry name" value="ENDOPLASMIC RETICULUM-GOLGI INTERMEDIATE COMPARTMENT PROTEIN 3"/>
    <property type="match status" value="1"/>
</dbReference>
<evidence type="ECO:0000256" key="5">
    <source>
        <dbReference type="ARBA" id="ARBA00023136"/>
    </source>
</evidence>
<dbReference type="GO" id="GO:0016020">
    <property type="term" value="C:membrane"/>
    <property type="evidence" value="ECO:0007669"/>
    <property type="project" value="UniProtKB-SubCell"/>
</dbReference>
<gene>
    <name evidence="10" type="primary">PDIL5-4</name>
    <name evidence="10" type="ORF">KSP39_PZI000395</name>
</gene>